<accession>A0A5C6B978</accession>
<proteinExistence type="predicted"/>
<organism evidence="1 2">
    <name type="scientific">Stieleria varia</name>
    <dbReference type="NCBI Taxonomy" id="2528005"/>
    <lineage>
        <taxon>Bacteria</taxon>
        <taxon>Pseudomonadati</taxon>
        <taxon>Planctomycetota</taxon>
        <taxon>Planctomycetia</taxon>
        <taxon>Pirellulales</taxon>
        <taxon>Pirellulaceae</taxon>
        <taxon>Stieleria</taxon>
    </lineage>
</organism>
<dbReference type="EMBL" id="SJPN01000001">
    <property type="protein sequence ID" value="TWU08277.1"/>
    <property type="molecule type" value="Genomic_DNA"/>
</dbReference>
<gene>
    <name evidence="1" type="ORF">Pla52n_08590</name>
</gene>
<evidence type="ECO:0000313" key="1">
    <source>
        <dbReference type="EMBL" id="TWU08277.1"/>
    </source>
</evidence>
<protein>
    <submittedName>
        <fullName evidence="1">Uncharacterized protein</fullName>
    </submittedName>
</protein>
<evidence type="ECO:0000313" key="2">
    <source>
        <dbReference type="Proteomes" id="UP000320176"/>
    </source>
</evidence>
<dbReference type="Proteomes" id="UP000320176">
    <property type="component" value="Unassembled WGS sequence"/>
</dbReference>
<reference evidence="1 2" key="1">
    <citation type="submission" date="2019-02" db="EMBL/GenBank/DDBJ databases">
        <title>Deep-cultivation of Planctomycetes and their phenomic and genomic characterization uncovers novel biology.</title>
        <authorList>
            <person name="Wiegand S."/>
            <person name="Jogler M."/>
            <person name="Boedeker C."/>
            <person name="Pinto D."/>
            <person name="Vollmers J."/>
            <person name="Rivas-Marin E."/>
            <person name="Kohn T."/>
            <person name="Peeters S.H."/>
            <person name="Heuer A."/>
            <person name="Rast P."/>
            <person name="Oberbeckmann S."/>
            <person name="Bunk B."/>
            <person name="Jeske O."/>
            <person name="Meyerdierks A."/>
            <person name="Storesund J.E."/>
            <person name="Kallscheuer N."/>
            <person name="Luecker S."/>
            <person name="Lage O.M."/>
            <person name="Pohl T."/>
            <person name="Merkel B.J."/>
            <person name="Hornburger P."/>
            <person name="Mueller R.-W."/>
            <person name="Bruemmer F."/>
            <person name="Labrenz M."/>
            <person name="Spormann A.M."/>
            <person name="Op Den Camp H."/>
            <person name="Overmann J."/>
            <person name="Amann R."/>
            <person name="Jetten M.S.M."/>
            <person name="Mascher T."/>
            <person name="Medema M.H."/>
            <person name="Devos D.P."/>
            <person name="Kaster A.-K."/>
            <person name="Ovreas L."/>
            <person name="Rohde M."/>
            <person name="Galperin M.Y."/>
            <person name="Jogler C."/>
        </authorList>
    </citation>
    <scope>NUCLEOTIDE SEQUENCE [LARGE SCALE GENOMIC DNA]</scope>
    <source>
        <strain evidence="1 2">Pla52n</strain>
    </source>
</reference>
<dbReference type="AlphaFoldDB" id="A0A5C6B978"/>
<sequence>MLGRSASSNEFLQEEKITVTYVEAASIIGVTVTSTLNTRAMPERIPGFQGLAPDHTGCSVKRVSDGCLTVVDTIRWMGMSRHGCASYG</sequence>
<name>A0A5C6B978_9BACT</name>
<keyword evidence="2" id="KW-1185">Reference proteome</keyword>
<comment type="caution">
    <text evidence="1">The sequence shown here is derived from an EMBL/GenBank/DDBJ whole genome shotgun (WGS) entry which is preliminary data.</text>
</comment>